<keyword evidence="13" id="KW-1185">Reference proteome</keyword>
<dbReference type="GO" id="GO:0003676">
    <property type="term" value="F:nucleic acid binding"/>
    <property type="evidence" value="ECO:0007669"/>
    <property type="project" value="InterPro"/>
</dbReference>
<dbReference type="GO" id="GO:0000027">
    <property type="term" value="P:ribosomal large subunit assembly"/>
    <property type="evidence" value="ECO:0007669"/>
    <property type="project" value="EnsemblFungi"/>
</dbReference>
<feature type="domain" description="Exonuclease" evidence="11">
    <location>
        <begin position="101"/>
        <end position="262"/>
    </location>
</feature>
<evidence type="ECO:0000256" key="9">
    <source>
        <dbReference type="ARBA" id="ARBA00025599"/>
    </source>
</evidence>
<dbReference type="EMBL" id="KV453913">
    <property type="protein sequence ID" value="ODV78245.1"/>
    <property type="molecule type" value="Genomic_DNA"/>
</dbReference>
<comment type="function">
    <text evidence="9">Exoribonuclease involved in ribosome biosynthesis. Involved in the processing of ITS1, the internal transcribed spacer localized between the 18S and 5.8S rRNAs.</text>
</comment>
<dbReference type="RefSeq" id="XP_020063367.1">
    <property type="nucleotide sequence ID" value="XM_020210187.1"/>
</dbReference>
<comment type="subcellular location">
    <subcellularLocation>
        <location evidence="1">Nucleus</location>
    </subcellularLocation>
</comment>
<evidence type="ECO:0000256" key="5">
    <source>
        <dbReference type="ARBA" id="ARBA00022722"/>
    </source>
</evidence>
<accession>A0A1E4SFK2</accession>
<evidence type="ECO:0000256" key="3">
    <source>
        <dbReference type="ARBA" id="ARBA00016937"/>
    </source>
</evidence>
<sequence>MSTLSLNWKKLSKRLAKDKPLDEGKNESKISVKSVPSKHAKTLKNTVSIPTVPNTPETVLMGPLEASLWMNENDILESNIIRERTKVPHTTGNSRKTEPGKYLAIDCEFVGVGEDGRESALARVSVVNFYGQVIYDKFVKPKEKVTDWRTWISGVTPKDLIGAVSFQEAQEEVSNLLLNKILVGHAVNNDLEALFLSHPKLLIRDTSQFPGFKEISQGKQPALKKLTSHFLNIAIQQGSHSSVDDARATMLLFRLKRKEIENQPRLKHHVKK</sequence>
<dbReference type="Gene3D" id="3.30.420.10">
    <property type="entry name" value="Ribonuclease H-like superfamily/Ribonuclease H"/>
    <property type="match status" value="1"/>
</dbReference>
<gene>
    <name evidence="12" type="ORF">CANTADRAFT_53272</name>
</gene>
<keyword evidence="6" id="KW-0378">Hydrolase</keyword>
<evidence type="ECO:0000256" key="6">
    <source>
        <dbReference type="ARBA" id="ARBA00022801"/>
    </source>
</evidence>
<evidence type="ECO:0000313" key="12">
    <source>
        <dbReference type="EMBL" id="ODV78245.1"/>
    </source>
</evidence>
<dbReference type="InterPro" id="IPR037431">
    <property type="entry name" value="REX4_DEDDh_dom"/>
</dbReference>
<dbReference type="CDD" id="cd06144">
    <property type="entry name" value="REX4_like"/>
    <property type="match status" value="1"/>
</dbReference>
<dbReference type="InterPro" id="IPR012337">
    <property type="entry name" value="RNaseH-like_sf"/>
</dbReference>
<evidence type="ECO:0000256" key="8">
    <source>
        <dbReference type="ARBA" id="ARBA00023242"/>
    </source>
</evidence>
<evidence type="ECO:0000256" key="1">
    <source>
        <dbReference type="ARBA" id="ARBA00004123"/>
    </source>
</evidence>
<dbReference type="InterPro" id="IPR013520">
    <property type="entry name" value="Ribonucl_H"/>
</dbReference>
<evidence type="ECO:0000256" key="2">
    <source>
        <dbReference type="ARBA" id="ARBA00010489"/>
    </source>
</evidence>
<feature type="region of interest" description="Disordered" evidence="10">
    <location>
        <begin position="18"/>
        <end position="37"/>
    </location>
</feature>
<evidence type="ECO:0000256" key="10">
    <source>
        <dbReference type="SAM" id="MobiDB-lite"/>
    </source>
</evidence>
<evidence type="ECO:0000259" key="11">
    <source>
        <dbReference type="SMART" id="SM00479"/>
    </source>
</evidence>
<protein>
    <recommendedName>
        <fullName evidence="3">RNA exonuclease 4</fullName>
    </recommendedName>
</protein>
<organism evidence="12 13">
    <name type="scientific">Suhomyces tanzawaensis NRRL Y-17324</name>
    <dbReference type="NCBI Taxonomy" id="984487"/>
    <lineage>
        <taxon>Eukaryota</taxon>
        <taxon>Fungi</taxon>
        <taxon>Dikarya</taxon>
        <taxon>Ascomycota</taxon>
        <taxon>Saccharomycotina</taxon>
        <taxon>Pichiomycetes</taxon>
        <taxon>Debaryomycetaceae</taxon>
        <taxon>Suhomyces</taxon>
    </lineage>
</organism>
<dbReference type="PANTHER" id="PTHR12801:SF45">
    <property type="entry name" value="RNA EXONUCLEASE 4"/>
    <property type="match status" value="1"/>
</dbReference>
<keyword evidence="8" id="KW-0539">Nucleus</keyword>
<dbReference type="GO" id="GO:0005634">
    <property type="term" value="C:nucleus"/>
    <property type="evidence" value="ECO:0007669"/>
    <property type="project" value="UniProtKB-SubCell"/>
</dbReference>
<comment type="similarity">
    <text evidence="2">Belongs to the REXO4 family.</text>
</comment>
<keyword evidence="4" id="KW-0698">rRNA processing</keyword>
<name>A0A1E4SFK2_9ASCO</name>
<dbReference type="STRING" id="984487.A0A1E4SFK2"/>
<keyword evidence="7 12" id="KW-0269">Exonuclease</keyword>
<dbReference type="GO" id="GO:0008408">
    <property type="term" value="F:3'-5' exonuclease activity"/>
    <property type="evidence" value="ECO:0007669"/>
    <property type="project" value="InterPro"/>
</dbReference>
<dbReference type="InterPro" id="IPR036397">
    <property type="entry name" value="RNaseH_sf"/>
</dbReference>
<proteinExistence type="inferred from homology"/>
<dbReference type="AlphaFoldDB" id="A0A1E4SFK2"/>
<dbReference type="Proteomes" id="UP000094285">
    <property type="component" value="Unassembled WGS sequence"/>
</dbReference>
<dbReference type="InterPro" id="IPR047021">
    <property type="entry name" value="REXO1/3/4-like"/>
</dbReference>
<dbReference type="Pfam" id="PF00929">
    <property type="entry name" value="RNase_T"/>
    <property type="match status" value="1"/>
</dbReference>
<reference evidence="13" key="1">
    <citation type="submission" date="2016-05" db="EMBL/GenBank/DDBJ databases">
        <title>Comparative genomics of biotechnologically important yeasts.</title>
        <authorList>
            <consortium name="DOE Joint Genome Institute"/>
            <person name="Riley R."/>
            <person name="Haridas S."/>
            <person name="Wolfe K.H."/>
            <person name="Lopes M.R."/>
            <person name="Hittinger C.T."/>
            <person name="Goker M."/>
            <person name="Salamov A."/>
            <person name="Wisecaver J."/>
            <person name="Long T.M."/>
            <person name="Aerts A.L."/>
            <person name="Barry K."/>
            <person name="Choi C."/>
            <person name="Clum A."/>
            <person name="Coughlan A.Y."/>
            <person name="Deshpande S."/>
            <person name="Douglass A.P."/>
            <person name="Hanson S.J."/>
            <person name="Klenk H.-P."/>
            <person name="Labutti K."/>
            <person name="Lapidus A."/>
            <person name="Lindquist E."/>
            <person name="Lipzen A."/>
            <person name="Meier-Kolthoff J.P."/>
            <person name="Ohm R.A."/>
            <person name="Otillar R.P."/>
            <person name="Pangilinan J."/>
            <person name="Peng Y."/>
            <person name="Rokas A."/>
            <person name="Rosa C.A."/>
            <person name="Scheuner C."/>
            <person name="Sibirny A.A."/>
            <person name="Slot J.C."/>
            <person name="Stielow J.B."/>
            <person name="Sun H."/>
            <person name="Kurtzman C.P."/>
            <person name="Blackwell M."/>
            <person name="Grigoriev I.V."/>
            <person name="Jeffries T.W."/>
        </authorList>
    </citation>
    <scope>NUCLEOTIDE SEQUENCE [LARGE SCALE GENOMIC DNA]</scope>
    <source>
        <strain evidence="13">NRRL Y-17324</strain>
    </source>
</reference>
<evidence type="ECO:0000256" key="4">
    <source>
        <dbReference type="ARBA" id="ARBA00022552"/>
    </source>
</evidence>
<dbReference type="GO" id="GO:0006364">
    <property type="term" value="P:rRNA processing"/>
    <property type="evidence" value="ECO:0007669"/>
    <property type="project" value="UniProtKB-KW"/>
</dbReference>
<dbReference type="OrthoDB" id="8191639at2759"/>
<dbReference type="PANTHER" id="PTHR12801">
    <property type="entry name" value="RNA EXONUCLEASE REXO1 / RECO3 FAMILY MEMBER-RELATED"/>
    <property type="match status" value="1"/>
</dbReference>
<dbReference type="SMART" id="SM00479">
    <property type="entry name" value="EXOIII"/>
    <property type="match status" value="1"/>
</dbReference>
<evidence type="ECO:0000313" key="13">
    <source>
        <dbReference type="Proteomes" id="UP000094285"/>
    </source>
</evidence>
<dbReference type="FunFam" id="3.30.420.10:FF:000007">
    <property type="entry name" value="Interferon-stimulated exonuclease gene 20"/>
    <property type="match status" value="1"/>
</dbReference>
<dbReference type="GeneID" id="30984323"/>
<keyword evidence="5" id="KW-0540">Nuclease</keyword>
<feature type="compositionally biased region" description="Basic and acidic residues" evidence="10">
    <location>
        <begin position="18"/>
        <end position="30"/>
    </location>
</feature>
<evidence type="ECO:0000256" key="7">
    <source>
        <dbReference type="ARBA" id="ARBA00022839"/>
    </source>
</evidence>
<dbReference type="SUPFAM" id="SSF53098">
    <property type="entry name" value="Ribonuclease H-like"/>
    <property type="match status" value="1"/>
</dbReference>